<protein>
    <submittedName>
        <fullName evidence="1">Uncharacterized protein</fullName>
    </submittedName>
</protein>
<gene>
    <name evidence="1" type="ORF">JZM24_01525</name>
</gene>
<dbReference type="Proteomes" id="UP000811282">
    <property type="component" value="Unassembled WGS sequence"/>
</dbReference>
<reference evidence="1 2" key="1">
    <citation type="journal article" date="2021" name="Genome Biol. Evol.">
        <title>The evolution of interdependence in a four-way mealybug symbiosis.</title>
        <authorList>
            <person name="Garber A.I."/>
            <person name="Kupper M."/>
            <person name="Laetsch D.R."/>
            <person name="Weldon S.R."/>
            <person name="Ladinsky M.S."/>
            <person name="Bjorkman P.J."/>
            <person name="McCutcheon J.P."/>
        </authorList>
    </citation>
    <scope>NUCLEOTIDE SEQUENCE [LARGE SCALE GENOMIC DNA]</scope>
    <source>
        <strain evidence="1">SOD</strain>
    </source>
</reference>
<keyword evidence="2" id="KW-1185">Reference proteome</keyword>
<dbReference type="RefSeq" id="WP_215668329.1">
    <property type="nucleotide sequence ID" value="NZ_JAFJYC010000001.1"/>
</dbReference>
<proteinExistence type="predicted"/>
<sequence length="72" mass="7907">MVAEVTQWIYRSHSEEGAFVQIQATNDEGGYRLIPSSHQVRDRLTAYLPGAPSGVRLMNVPTTPPTLPEAPT</sequence>
<name>A0ABS5Y840_9GAMM</name>
<accession>A0ABS5Y840</accession>
<evidence type="ECO:0000313" key="1">
    <source>
        <dbReference type="EMBL" id="MBT9431169.1"/>
    </source>
</evidence>
<organism evidence="1 2">
    <name type="scientific">Candidatus Sodalis endolongispinus</name>
    <dbReference type="NCBI Taxonomy" id="2812662"/>
    <lineage>
        <taxon>Bacteria</taxon>
        <taxon>Pseudomonadati</taxon>
        <taxon>Pseudomonadota</taxon>
        <taxon>Gammaproteobacteria</taxon>
        <taxon>Enterobacterales</taxon>
        <taxon>Bruguierivoracaceae</taxon>
        <taxon>Sodalis</taxon>
    </lineage>
</organism>
<comment type="caution">
    <text evidence="1">The sequence shown here is derived from an EMBL/GenBank/DDBJ whole genome shotgun (WGS) entry which is preliminary data.</text>
</comment>
<evidence type="ECO:0000313" key="2">
    <source>
        <dbReference type="Proteomes" id="UP000811282"/>
    </source>
</evidence>
<dbReference type="EMBL" id="JAFJYC010000001">
    <property type="protein sequence ID" value="MBT9431169.1"/>
    <property type="molecule type" value="Genomic_DNA"/>
</dbReference>